<dbReference type="EMBL" id="JAKNAP010000009">
    <property type="protein sequence ID" value="MDE1356551.1"/>
    <property type="molecule type" value="Genomic_DNA"/>
</dbReference>
<feature type="domain" description="L,D-TPase catalytic" evidence="9">
    <location>
        <begin position="290"/>
        <end position="467"/>
    </location>
</feature>
<dbReference type="SUPFAM" id="SSF141523">
    <property type="entry name" value="L,D-transpeptidase catalytic domain-like"/>
    <property type="match status" value="1"/>
</dbReference>
<dbReference type="PROSITE" id="PS52029">
    <property type="entry name" value="LD_TPASE"/>
    <property type="match status" value="1"/>
</dbReference>
<sequence>MIKGTALALLLIVSSFSLSAMERFEQLGWIKPGSELESLIQYPHLLERVYQENNDQLIWFDNQVINQFEYQLDVIRRAGFSPLFIRQLNQMQAYRERNSMFEYDLLATDTLLLYLSYAEQAPKIGMAWFFESKLNQLLAPPSQDALFALHVAVEVQGIIDLLNLYTPKNPTYDQLLHAYDFLLSTEKAEVSLYQQRGLKKLGDKLSHRFALIERLSLVNIDVTSVRDNVTWYDNSLVKPVKEFQTMHGLQADGIIGPETIKWLNFSLSDRLSMLALNAERMRLWPEANDTLIVVNVPSFDMRYWYLGQEVFQSKVVVGRSSRKTPLMITKLDSLILNPTWNVPYKIMVEDILPMVKKDCSYLARHNIDIVSSWRSEELIDPNSINWSTVNPAAFPYRMRQQAGQSNALGLYKFNTPNRRAIYLHDTPSKSLFNNSSRAFSSGCVRVQNADKFASMLLETQGISEKQLVDKDGLTNAAIPLKKRIPVHIIYQTVWYEGGELHYRDDIYHYDTFSYRNG</sequence>
<dbReference type="Proteomes" id="UP001140973">
    <property type="component" value="Unassembled WGS sequence"/>
</dbReference>
<keyword evidence="3" id="KW-0808">Transferase</keyword>
<evidence type="ECO:0000256" key="3">
    <source>
        <dbReference type="ARBA" id="ARBA00022679"/>
    </source>
</evidence>
<dbReference type="InterPro" id="IPR036365">
    <property type="entry name" value="PGBD-like_sf"/>
</dbReference>
<organism evidence="10 11">
    <name type="scientific">Vibrio aestuarianus</name>
    <dbReference type="NCBI Taxonomy" id="28171"/>
    <lineage>
        <taxon>Bacteria</taxon>
        <taxon>Pseudomonadati</taxon>
        <taxon>Pseudomonadota</taxon>
        <taxon>Gammaproteobacteria</taxon>
        <taxon>Vibrionales</taxon>
        <taxon>Vibrionaceae</taxon>
        <taxon>Vibrio</taxon>
    </lineage>
</organism>
<evidence type="ECO:0000256" key="8">
    <source>
        <dbReference type="SAM" id="SignalP"/>
    </source>
</evidence>
<dbReference type="GO" id="GO:0071555">
    <property type="term" value="P:cell wall organization"/>
    <property type="evidence" value="ECO:0007669"/>
    <property type="project" value="UniProtKB-UniRule"/>
</dbReference>
<evidence type="ECO:0000256" key="2">
    <source>
        <dbReference type="ARBA" id="ARBA00005992"/>
    </source>
</evidence>
<dbReference type="RefSeq" id="WP_176246047.1">
    <property type="nucleotide sequence ID" value="NZ_JAAKZK010000023.1"/>
</dbReference>
<dbReference type="GO" id="GO:0008360">
    <property type="term" value="P:regulation of cell shape"/>
    <property type="evidence" value="ECO:0007669"/>
    <property type="project" value="UniProtKB-UniRule"/>
</dbReference>
<evidence type="ECO:0000313" key="11">
    <source>
        <dbReference type="Proteomes" id="UP001140973"/>
    </source>
</evidence>
<dbReference type="InterPro" id="IPR052905">
    <property type="entry name" value="LD-transpeptidase_YkuD-like"/>
</dbReference>
<protein>
    <submittedName>
        <fullName evidence="10">L,D-transpeptidase family protein</fullName>
    </submittedName>
</protein>
<keyword evidence="4 7" id="KW-0133">Cell shape</keyword>
<evidence type="ECO:0000256" key="5">
    <source>
        <dbReference type="ARBA" id="ARBA00022984"/>
    </source>
</evidence>
<dbReference type="Gene3D" id="2.40.440.10">
    <property type="entry name" value="L,D-transpeptidase catalytic domain-like"/>
    <property type="match status" value="1"/>
</dbReference>
<dbReference type="InterPro" id="IPR005490">
    <property type="entry name" value="LD_TPept_cat_dom"/>
</dbReference>
<dbReference type="GO" id="GO:0016740">
    <property type="term" value="F:transferase activity"/>
    <property type="evidence" value="ECO:0007669"/>
    <property type="project" value="UniProtKB-KW"/>
</dbReference>
<dbReference type="AlphaFoldDB" id="A0A9X4FJT2"/>
<keyword evidence="5 7" id="KW-0573">Peptidoglycan synthesis</keyword>
<dbReference type="Pfam" id="PF03734">
    <property type="entry name" value="YkuD"/>
    <property type="match status" value="1"/>
</dbReference>
<proteinExistence type="inferred from homology"/>
<dbReference type="InterPro" id="IPR038063">
    <property type="entry name" value="Transpep_catalytic_dom"/>
</dbReference>
<dbReference type="Gene3D" id="1.10.101.10">
    <property type="entry name" value="PGBD-like superfamily/PGBD"/>
    <property type="match status" value="1"/>
</dbReference>
<reference evidence="10" key="1">
    <citation type="submission" date="2022-02" db="EMBL/GenBank/DDBJ databases">
        <title>Emergence and expansion in Europe of a Vibrio aestuarianus clonal complex pathogenic for oysters.</title>
        <authorList>
            <person name="Mesnil A."/>
            <person name="Travers M.-A."/>
        </authorList>
    </citation>
    <scope>NUCLEOTIDE SEQUENCE</scope>
    <source>
        <strain evidence="10">151-ITT-15-cp-1</strain>
    </source>
</reference>
<dbReference type="Pfam" id="PF01471">
    <property type="entry name" value="PG_binding_1"/>
    <property type="match status" value="1"/>
</dbReference>
<accession>A0A9X4FJT2</accession>
<comment type="caution">
    <text evidence="10">The sequence shown here is derived from an EMBL/GenBank/DDBJ whole genome shotgun (WGS) entry which is preliminary data.</text>
</comment>
<keyword evidence="8" id="KW-0732">Signal</keyword>
<dbReference type="InterPro" id="IPR045380">
    <property type="entry name" value="LD_TPept_scaffold_dom"/>
</dbReference>
<dbReference type="CDD" id="cd16913">
    <property type="entry name" value="YkuD_like"/>
    <property type="match status" value="1"/>
</dbReference>
<name>A0A9X4FJT2_9VIBR</name>
<keyword evidence="6 7" id="KW-0961">Cell wall biogenesis/degradation</keyword>
<feature type="active site" description="Proton donor/acceptor" evidence="7">
    <location>
        <position position="424"/>
    </location>
</feature>
<evidence type="ECO:0000256" key="1">
    <source>
        <dbReference type="ARBA" id="ARBA00004752"/>
    </source>
</evidence>
<comment type="pathway">
    <text evidence="1 7">Cell wall biogenesis; peptidoglycan biosynthesis.</text>
</comment>
<evidence type="ECO:0000256" key="4">
    <source>
        <dbReference type="ARBA" id="ARBA00022960"/>
    </source>
</evidence>
<dbReference type="PANTHER" id="PTHR41533">
    <property type="entry name" value="L,D-TRANSPEPTIDASE HI_1667-RELATED"/>
    <property type="match status" value="1"/>
</dbReference>
<evidence type="ECO:0000256" key="6">
    <source>
        <dbReference type="ARBA" id="ARBA00023316"/>
    </source>
</evidence>
<dbReference type="InterPro" id="IPR002477">
    <property type="entry name" value="Peptidoglycan-bd-like"/>
</dbReference>
<dbReference type="GO" id="GO:0009252">
    <property type="term" value="P:peptidoglycan biosynthetic process"/>
    <property type="evidence" value="ECO:0007669"/>
    <property type="project" value="UniProtKB-KW"/>
</dbReference>
<dbReference type="GO" id="GO:0004180">
    <property type="term" value="F:carboxypeptidase activity"/>
    <property type="evidence" value="ECO:0007669"/>
    <property type="project" value="UniProtKB-ARBA"/>
</dbReference>
<evidence type="ECO:0000256" key="7">
    <source>
        <dbReference type="PROSITE-ProRule" id="PRU01373"/>
    </source>
</evidence>
<dbReference type="InterPro" id="IPR036366">
    <property type="entry name" value="PGBDSf"/>
</dbReference>
<comment type="similarity">
    <text evidence="2">Belongs to the YkuD family.</text>
</comment>
<feature type="signal peptide" evidence="8">
    <location>
        <begin position="1"/>
        <end position="20"/>
    </location>
</feature>
<dbReference type="PANTHER" id="PTHR41533:SF1">
    <property type="entry name" value="L,D-TRANSPEPTIDASE YCBB-RELATED"/>
    <property type="match status" value="1"/>
</dbReference>
<dbReference type="Pfam" id="PF20142">
    <property type="entry name" value="Scaffold"/>
    <property type="match status" value="1"/>
</dbReference>
<feature type="chain" id="PRO_5040904927" evidence="8">
    <location>
        <begin position="21"/>
        <end position="517"/>
    </location>
</feature>
<evidence type="ECO:0000259" key="9">
    <source>
        <dbReference type="PROSITE" id="PS52029"/>
    </source>
</evidence>
<evidence type="ECO:0000313" key="10">
    <source>
        <dbReference type="EMBL" id="MDE1356551.1"/>
    </source>
</evidence>
<gene>
    <name evidence="10" type="ORF">L9W73_04395</name>
</gene>
<feature type="active site" description="Nucleophile" evidence="7">
    <location>
        <position position="443"/>
    </location>
</feature>
<dbReference type="SUPFAM" id="SSF47090">
    <property type="entry name" value="PGBD-like"/>
    <property type="match status" value="1"/>
</dbReference>